<dbReference type="OrthoDB" id="2355173at2"/>
<evidence type="ECO:0000313" key="3">
    <source>
        <dbReference type="EMBL" id="NSL86379.1"/>
    </source>
</evidence>
<sequence>MEKHQFSIAINAPREKVWNVLWDNDSYQQWTSVFSEGSRVETDWKKGSKALFLNADRDGMLAIIDENIPNEFMSFRHVGEVKKGVEENASQDWVNSHENYRLTDNNGKTTLLVEMDITAEWKEYFDKTFPQALAKVKELAEA</sequence>
<comment type="similarity">
    <text evidence="1">Belongs to the AHA1 family.</text>
</comment>
<dbReference type="Proteomes" id="UP000281028">
    <property type="component" value="Unassembled WGS sequence"/>
</dbReference>
<dbReference type="CDD" id="cd07814">
    <property type="entry name" value="SRPBCC_CalC_Aha1-like"/>
    <property type="match status" value="1"/>
</dbReference>
<proteinExistence type="inferred from homology"/>
<dbReference type="InterPro" id="IPR023393">
    <property type="entry name" value="START-like_dom_sf"/>
</dbReference>
<feature type="domain" description="Activator of Hsp90 ATPase homologue 1/2-like C-terminal" evidence="2">
    <location>
        <begin position="11"/>
        <end position="139"/>
    </location>
</feature>
<evidence type="ECO:0000256" key="1">
    <source>
        <dbReference type="ARBA" id="ARBA00006817"/>
    </source>
</evidence>
<gene>
    <name evidence="3" type="ORF">ECE50_006040</name>
</gene>
<organism evidence="3 4">
    <name type="scientific">Chitinophaga solisilvae</name>
    <dbReference type="NCBI Taxonomy" id="1233460"/>
    <lineage>
        <taxon>Bacteria</taxon>
        <taxon>Pseudomonadati</taxon>
        <taxon>Bacteroidota</taxon>
        <taxon>Chitinophagia</taxon>
        <taxon>Chitinophagales</taxon>
        <taxon>Chitinophagaceae</taxon>
        <taxon>Chitinophaga</taxon>
    </lineage>
</organism>
<evidence type="ECO:0000259" key="2">
    <source>
        <dbReference type="Pfam" id="PF08327"/>
    </source>
</evidence>
<dbReference type="RefSeq" id="WP_127043728.1">
    <property type="nucleotide sequence ID" value="NZ_JAABOK010000020.1"/>
</dbReference>
<dbReference type="Gene3D" id="3.30.530.20">
    <property type="match status" value="1"/>
</dbReference>
<dbReference type="EMBL" id="RIAR02000001">
    <property type="protein sequence ID" value="NSL86379.1"/>
    <property type="molecule type" value="Genomic_DNA"/>
</dbReference>
<keyword evidence="4" id="KW-1185">Reference proteome</keyword>
<dbReference type="Pfam" id="PF08327">
    <property type="entry name" value="AHSA1"/>
    <property type="match status" value="1"/>
</dbReference>
<comment type="caution">
    <text evidence="3">The sequence shown here is derived from an EMBL/GenBank/DDBJ whole genome shotgun (WGS) entry which is preliminary data.</text>
</comment>
<dbReference type="AlphaFoldDB" id="A0A433WB92"/>
<protein>
    <submittedName>
        <fullName evidence="3">SRPBCC domain-containing protein</fullName>
    </submittedName>
</protein>
<accession>A0A433WB92</accession>
<reference evidence="3" key="1">
    <citation type="submission" date="2020-05" db="EMBL/GenBank/DDBJ databases">
        <title>Chitinophaga laudate sp. nov., isolated from a tropical peat swamp.</title>
        <authorList>
            <person name="Goh C.B.S."/>
            <person name="Lee M.S."/>
            <person name="Parimannan S."/>
            <person name="Pasbakhsh P."/>
            <person name="Yule C.M."/>
            <person name="Rajandas H."/>
            <person name="Loke S."/>
            <person name="Croft L."/>
            <person name="Tan J.B.L."/>
        </authorList>
    </citation>
    <scope>NUCLEOTIDE SEQUENCE</scope>
    <source>
        <strain evidence="3">Mgbs1</strain>
    </source>
</reference>
<evidence type="ECO:0000313" key="4">
    <source>
        <dbReference type="Proteomes" id="UP000281028"/>
    </source>
</evidence>
<dbReference type="InterPro" id="IPR013538">
    <property type="entry name" value="ASHA1/2-like_C"/>
</dbReference>
<name>A0A433WB92_9BACT</name>
<dbReference type="SUPFAM" id="SSF55961">
    <property type="entry name" value="Bet v1-like"/>
    <property type="match status" value="1"/>
</dbReference>